<gene>
    <name evidence="2" type="ORF">M011DRAFT_480788</name>
</gene>
<dbReference type="InterPro" id="IPR054550">
    <property type="entry name" value="Mala_s_1-like"/>
</dbReference>
<feature type="signal peptide" evidence="1">
    <location>
        <begin position="1"/>
        <end position="18"/>
    </location>
</feature>
<protein>
    <submittedName>
        <fullName evidence="2">TRI14-like protein</fullName>
    </submittedName>
</protein>
<dbReference type="OrthoDB" id="4434395at2759"/>
<evidence type="ECO:0000313" key="2">
    <source>
        <dbReference type="EMBL" id="KAF2743440.1"/>
    </source>
</evidence>
<keyword evidence="3" id="KW-1185">Reference proteome</keyword>
<accession>A0A6A6V1D2</accession>
<evidence type="ECO:0000256" key="1">
    <source>
        <dbReference type="SAM" id="SignalP"/>
    </source>
</evidence>
<evidence type="ECO:0000313" key="3">
    <source>
        <dbReference type="Proteomes" id="UP000799440"/>
    </source>
</evidence>
<proteinExistence type="predicted"/>
<sequence>MRSLQTIALGALAAAVSAHPGHPAKNTTCAPIKGDFYVKQYQLYPENADFDFNTCKLYFGQLWNASLGIHDPYTSSHRTITFANITHNPSFHMGAVAANPRTSLVTVIADAANAFPSEGRDISGTNWLIHLDPVTGAEIFRINLTATSQGKYGGFQDIEYDPEDNIYVVGTWPGSLLRVSKDGNEVKPWYLPQEIVPTYKGIGGIAALDWMLLAQGDQSHQIWRFDMRAATGTPVPVKITNANHTFGQSDAITLPQKYGGTVLLVSEDFIGISVFESKDMWETAEYKGMVEIGDVDPGTSNVATVQVGGGKEGGIFRVYEPFGDEGLGGPGTAGNRTDFLIEDITEEVARLVGW</sequence>
<dbReference type="EMBL" id="MU006597">
    <property type="protein sequence ID" value="KAF2743440.1"/>
    <property type="molecule type" value="Genomic_DNA"/>
</dbReference>
<dbReference type="Proteomes" id="UP000799440">
    <property type="component" value="Unassembled WGS sequence"/>
</dbReference>
<dbReference type="Pfam" id="PF22701">
    <property type="entry name" value="Mala_s_1-like"/>
    <property type="match status" value="1"/>
</dbReference>
<reference evidence="2" key="1">
    <citation type="journal article" date="2020" name="Stud. Mycol.">
        <title>101 Dothideomycetes genomes: a test case for predicting lifestyles and emergence of pathogens.</title>
        <authorList>
            <person name="Haridas S."/>
            <person name="Albert R."/>
            <person name="Binder M."/>
            <person name="Bloem J."/>
            <person name="Labutti K."/>
            <person name="Salamov A."/>
            <person name="Andreopoulos B."/>
            <person name="Baker S."/>
            <person name="Barry K."/>
            <person name="Bills G."/>
            <person name="Bluhm B."/>
            <person name="Cannon C."/>
            <person name="Castanera R."/>
            <person name="Culley D."/>
            <person name="Daum C."/>
            <person name="Ezra D."/>
            <person name="Gonzalez J."/>
            <person name="Henrissat B."/>
            <person name="Kuo A."/>
            <person name="Liang C."/>
            <person name="Lipzen A."/>
            <person name="Lutzoni F."/>
            <person name="Magnuson J."/>
            <person name="Mondo S."/>
            <person name="Nolan M."/>
            <person name="Ohm R."/>
            <person name="Pangilinan J."/>
            <person name="Park H.-J."/>
            <person name="Ramirez L."/>
            <person name="Alfaro M."/>
            <person name="Sun H."/>
            <person name="Tritt A."/>
            <person name="Yoshinaga Y."/>
            <person name="Zwiers L.-H."/>
            <person name="Turgeon B."/>
            <person name="Goodwin S."/>
            <person name="Spatafora J."/>
            <person name="Crous P."/>
            <person name="Grigoriev I."/>
        </authorList>
    </citation>
    <scope>NUCLEOTIDE SEQUENCE</scope>
    <source>
        <strain evidence="2">CBS 119925</strain>
    </source>
</reference>
<name>A0A6A6V1D2_9PLEO</name>
<dbReference type="CDD" id="cd12811">
    <property type="entry name" value="MALA"/>
    <property type="match status" value="1"/>
</dbReference>
<feature type="chain" id="PRO_5025413531" evidence="1">
    <location>
        <begin position="19"/>
        <end position="354"/>
    </location>
</feature>
<dbReference type="AlphaFoldDB" id="A0A6A6V1D2"/>
<dbReference type="SUPFAM" id="SSF63829">
    <property type="entry name" value="Calcium-dependent phosphotriesterase"/>
    <property type="match status" value="1"/>
</dbReference>
<organism evidence="2 3">
    <name type="scientific">Sporormia fimetaria CBS 119925</name>
    <dbReference type="NCBI Taxonomy" id="1340428"/>
    <lineage>
        <taxon>Eukaryota</taxon>
        <taxon>Fungi</taxon>
        <taxon>Dikarya</taxon>
        <taxon>Ascomycota</taxon>
        <taxon>Pezizomycotina</taxon>
        <taxon>Dothideomycetes</taxon>
        <taxon>Pleosporomycetidae</taxon>
        <taxon>Pleosporales</taxon>
        <taxon>Sporormiaceae</taxon>
        <taxon>Sporormia</taxon>
    </lineage>
</organism>
<keyword evidence="1" id="KW-0732">Signal</keyword>